<organism evidence="2 3">
    <name type="scientific">Tanacetum coccineum</name>
    <dbReference type="NCBI Taxonomy" id="301880"/>
    <lineage>
        <taxon>Eukaryota</taxon>
        <taxon>Viridiplantae</taxon>
        <taxon>Streptophyta</taxon>
        <taxon>Embryophyta</taxon>
        <taxon>Tracheophyta</taxon>
        <taxon>Spermatophyta</taxon>
        <taxon>Magnoliopsida</taxon>
        <taxon>eudicotyledons</taxon>
        <taxon>Gunneridae</taxon>
        <taxon>Pentapetalae</taxon>
        <taxon>asterids</taxon>
        <taxon>campanulids</taxon>
        <taxon>Asterales</taxon>
        <taxon>Asteraceae</taxon>
        <taxon>Asteroideae</taxon>
        <taxon>Anthemideae</taxon>
        <taxon>Anthemidinae</taxon>
        <taxon>Tanacetum</taxon>
    </lineage>
</organism>
<sequence length="306" mass="34964">MIIAGCYKYLKDFWFTTKVKNNTITFSLSHIEEPISFDRDVFSSVIGLDYTKSYVPLPSHEAVKDAFATLGLADENRPNMTYVALAHSSPLRFKYFLPTWRILMTYIVKCLGGNHGSHDQLNVNQQMIAYALWWGLDIEIAGILYGDLVTKLSAERKKGRYKNVCYSRYLSLIMEHLLGEDYLFDEHKPMKPYQITDATFKDSKISEVPLTSYMRKVAKLPEKPLTHTSLQENIEDTGDKSLSGAAVNPVSKPKAKTDKKQRTKKSPLHLNPQLQILSLFKLQLHKPLSLSQLMHQRSPLTPPNRV</sequence>
<evidence type="ECO:0000256" key="1">
    <source>
        <dbReference type="SAM" id="MobiDB-lite"/>
    </source>
</evidence>
<dbReference type="EMBL" id="BQNB010019856">
    <property type="protein sequence ID" value="GJT89744.1"/>
    <property type="molecule type" value="Genomic_DNA"/>
</dbReference>
<reference evidence="2" key="2">
    <citation type="submission" date="2022-01" db="EMBL/GenBank/DDBJ databases">
        <authorList>
            <person name="Yamashiro T."/>
            <person name="Shiraishi A."/>
            <person name="Satake H."/>
            <person name="Nakayama K."/>
        </authorList>
    </citation>
    <scope>NUCLEOTIDE SEQUENCE</scope>
</reference>
<feature type="region of interest" description="Disordered" evidence="1">
    <location>
        <begin position="236"/>
        <end position="268"/>
    </location>
</feature>
<proteinExistence type="predicted"/>
<comment type="caution">
    <text evidence="2">The sequence shown here is derived from an EMBL/GenBank/DDBJ whole genome shotgun (WGS) entry which is preliminary data.</text>
</comment>
<keyword evidence="3" id="KW-1185">Reference proteome</keyword>
<dbReference type="Proteomes" id="UP001151760">
    <property type="component" value="Unassembled WGS sequence"/>
</dbReference>
<evidence type="ECO:0000313" key="3">
    <source>
        <dbReference type="Proteomes" id="UP001151760"/>
    </source>
</evidence>
<gene>
    <name evidence="2" type="ORF">Tco_1078589</name>
</gene>
<protein>
    <submittedName>
        <fullName evidence="2">Uncharacterized protein</fullName>
    </submittedName>
</protein>
<accession>A0ABQ5HQQ0</accession>
<reference evidence="2" key="1">
    <citation type="journal article" date="2022" name="Int. J. Mol. Sci.">
        <title>Draft Genome of Tanacetum Coccineum: Genomic Comparison of Closely Related Tanacetum-Family Plants.</title>
        <authorList>
            <person name="Yamashiro T."/>
            <person name="Shiraishi A."/>
            <person name="Nakayama K."/>
            <person name="Satake H."/>
        </authorList>
    </citation>
    <scope>NUCLEOTIDE SEQUENCE</scope>
</reference>
<evidence type="ECO:0000313" key="2">
    <source>
        <dbReference type="EMBL" id="GJT89744.1"/>
    </source>
</evidence>
<name>A0ABQ5HQQ0_9ASTR</name>